<protein>
    <submittedName>
        <fullName evidence="1">Uncharacterized protein</fullName>
    </submittedName>
</protein>
<gene>
    <name evidence="1" type="ORF">E2C01_054756</name>
</gene>
<sequence length="166" mass="18233">MEAFRRRVLPALPAGAYGGPSEGCLRGPSSPPGTGRGPTCFQSTCEDLSVKGEMQIKVRTALIRIHEHVKLCTRGVTARRGMESGRHGGECMIATMQHSASWLKFGEGARLVRLRGEEEDLVGLLEGRRGHGAKVSYPALEESEAAEMPSRVIQYQFNLRTIFVFF</sequence>
<keyword evidence="2" id="KW-1185">Reference proteome</keyword>
<dbReference type="EMBL" id="VSRR010017804">
    <property type="protein sequence ID" value="MPC60700.1"/>
    <property type="molecule type" value="Genomic_DNA"/>
</dbReference>
<evidence type="ECO:0000313" key="1">
    <source>
        <dbReference type="EMBL" id="MPC60700.1"/>
    </source>
</evidence>
<organism evidence="1 2">
    <name type="scientific">Portunus trituberculatus</name>
    <name type="common">Swimming crab</name>
    <name type="synonym">Neptunus trituberculatus</name>
    <dbReference type="NCBI Taxonomy" id="210409"/>
    <lineage>
        <taxon>Eukaryota</taxon>
        <taxon>Metazoa</taxon>
        <taxon>Ecdysozoa</taxon>
        <taxon>Arthropoda</taxon>
        <taxon>Crustacea</taxon>
        <taxon>Multicrustacea</taxon>
        <taxon>Malacostraca</taxon>
        <taxon>Eumalacostraca</taxon>
        <taxon>Eucarida</taxon>
        <taxon>Decapoda</taxon>
        <taxon>Pleocyemata</taxon>
        <taxon>Brachyura</taxon>
        <taxon>Eubrachyura</taxon>
        <taxon>Portunoidea</taxon>
        <taxon>Portunidae</taxon>
        <taxon>Portuninae</taxon>
        <taxon>Portunus</taxon>
    </lineage>
</organism>
<dbReference type="AlphaFoldDB" id="A0A5B7GKH9"/>
<comment type="caution">
    <text evidence="1">The sequence shown here is derived from an EMBL/GenBank/DDBJ whole genome shotgun (WGS) entry which is preliminary data.</text>
</comment>
<reference evidence="1 2" key="1">
    <citation type="submission" date="2019-05" db="EMBL/GenBank/DDBJ databases">
        <title>Another draft genome of Portunus trituberculatus and its Hox gene families provides insights of decapod evolution.</title>
        <authorList>
            <person name="Jeong J.-H."/>
            <person name="Song I."/>
            <person name="Kim S."/>
            <person name="Choi T."/>
            <person name="Kim D."/>
            <person name="Ryu S."/>
            <person name="Kim W."/>
        </authorList>
    </citation>
    <scope>NUCLEOTIDE SEQUENCE [LARGE SCALE GENOMIC DNA]</scope>
    <source>
        <tissue evidence="1">Muscle</tissue>
    </source>
</reference>
<proteinExistence type="predicted"/>
<accession>A0A5B7GKH9</accession>
<evidence type="ECO:0000313" key="2">
    <source>
        <dbReference type="Proteomes" id="UP000324222"/>
    </source>
</evidence>
<dbReference type="Proteomes" id="UP000324222">
    <property type="component" value="Unassembled WGS sequence"/>
</dbReference>
<name>A0A5B7GKH9_PORTR</name>